<keyword evidence="3" id="KW-1185">Reference proteome</keyword>
<accession>A0AAN5CGH0</accession>
<feature type="non-terminal residue" evidence="2">
    <location>
        <position position="103"/>
    </location>
</feature>
<name>A0AAN5CGH0_9BILA</name>
<protein>
    <submittedName>
        <fullName evidence="2">Uncharacterized protein</fullName>
    </submittedName>
</protein>
<gene>
    <name evidence="2" type="ORF">PMAYCL1PPCAC_13607</name>
</gene>
<evidence type="ECO:0000256" key="1">
    <source>
        <dbReference type="SAM" id="Phobius"/>
    </source>
</evidence>
<feature type="non-terminal residue" evidence="2">
    <location>
        <position position="1"/>
    </location>
</feature>
<organism evidence="2 3">
    <name type="scientific">Pristionchus mayeri</name>
    <dbReference type="NCBI Taxonomy" id="1317129"/>
    <lineage>
        <taxon>Eukaryota</taxon>
        <taxon>Metazoa</taxon>
        <taxon>Ecdysozoa</taxon>
        <taxon>Nematoda</taxon>
        <taxon>Chromadorea</taxon>
        <taxon>Rhabditida</taxon>
        <taxon>Rhabditina</taxon>
        <taxon>Diplogasteromorpha</taxon>
        <taxon>Diplogasteroidea</taxon>
        <taxon>Neodiplogasteridae</taxon>
        <taxon>Pristionchus</taxon>
    </lineage>
</organism>
<dbReference type="EMBL" id="BTRK01000003">
    <property type="protein sequence ID" value="GMR43412.1"/>
    <property type="molecule type" value="Genomic_DNA"/>
</dbReference>
<proteinExistence type="predicted"/>
<dbReference type="Proteomes" id="UP001328107">
    <property type="component" value="Unassembled WGS sequence"/>
</dbReference>
<keyword evidence="1" id="KW-1133">Transmembrane helix</keyword>
<sequence>IGGGGVGYFFLAALGAAAAGACAPSASARARVLRRAYPPTITTSFGRSTTGGWFIATRSGAFSLWPGPVDFLFGALARDFLLEAGCLGDGSLAMMSGRRREGG</sequence>
<comment type="caution">
    <text evidence="2">The sequence shown here is derived from an EMBL/GenBank/DDBJ whole genome shotgun (WGS) entry which is preliminary data.</text>
</comment>
<evidence type="ECO:0000313" key="2">
    <source>
        <dbReference type="EMBL" id="GMR43412.1"/>
    </source>
</evidence>
<feature type="transmembrane region" description="Helical" evidence="1">
    <location>
        <begin position="6"/>
        <end position="26"/>
    </location>
</feature>
<evidence type="ECO:0000313" key="3">
    <source>
        <dbReference type="Proteomes" id="UP001328107"/>
    </source>
</evidence>
<keyword evidence="1" id="KW-0812">Transmembrane</keyword>
<dbReference type="AlphaFoldDB" id="A0AAN5CGH0"/>
<keyword evidence="1" id="KW-0472">Membrane</keyword>
<reference evidence="3" key="1">
    <citation type="submission" date="2022-10" db="EMBL/GenBank/DDBJ databases">
        <title>Genome assembly of Pristionchus species.</title>
        <authorList>
            <person name="Yoshida K."/>
            <person name="Sommer R.J."/>
        </authorList>
    </citation>
    <scope>NUCLEOTIDE SEQUENCE [LARGE SCALE GENOMIC DNA]</scope>
    <source>
        <strain evidence="3">RS5460</strain>
    </source>
</reference>